<evidence type="ECO:0000256" key="1">
    <source>
        <dbReference type="ARBA" id="ARBA00000370"/>
    </source>
</evidence>
<dbReference type="PIRSF" id="PIRSF006392">
    <property type="entry name" value="IPGAM_arch"/>
    <property type="match status" value="1"/>
</dbReference>
<dbReference type="Gene3D" id="3.40.720.10">
    <property type="entry name" value="Alkaline Phosphatase, subunit A"/>
    <property type="match status" value="2"/>
</dbReference>
<dbReference type="PANTHER" id="PTHR31209">
    <property type="entry name" value="COFACTOR-INDEPENDENT PHOSPHOGLYCERATE MUTASE"/>
    <property type="match status" value="1"/>
</dbReference>
<organism evidence="8 9">
    <name type="scientific">Caminicella sporogenes DSM 14501</name>
    <dbReference type="NCBI Taxonomy" id="1121266"/>
    <lineage>
        <taxon>Bacteria</taxon>
        <taxon>Bacillati</taxon>
        <taxon>Bacillota</taxon>
        <taxon>Clostridia</taxon>
        <taxon>Peptostreptococcales</taxon>
        <taxon>Caminicellaceae</taxon>
        <taxon>Caminicella</taxon>
    </lineage>
</organism>
<evidence type="ECO:0000313" key="9">
    <source>
        <dbReference type="Proteomes" id="UP000184082"/>
    </source>
</evidence>
<dbReference type="AlphaFoldDB" id="A0A1M6PJN9"/>
<keyword evidence="5" id="KW-0324">Glycolysis</keyword>
<protein>
    <submittedName>
        <fullName evidence="8">Phosphoglycerate mutase</fullName>
    </submittedName>
</protein>
<dbReference type="STRING" id="1121266.SAMN02745883_01234"/>
<evidence type="ECO:0000256" key="5">
    <source>
        <dbReference type="ARBA" id="ARBA00023152"/>
    </source>
</evidence>
<dbReference type="Pfam" id="PF10143">
    <property type="entry name" value="PhosphMutase"/>
    <property type="match status" value="1"/>
</dbReference>
<dbReference type="EMBL" id="FRAJ01000008">
    <property type="protein sequence ID" value="SHK08181.1"/>
    <property type="molecule type" value="Genomic_DNA"/>
</dbReference>
<reference evidence="8 9" key="1">
    <citation type="submission" date="2016-11" db="EMBL/GenBank/DDBJ databases">
        <authorList>
            <person name="Jaros S."/>
            <person name="Januszkiewicz K."/>
            <person name="Wedrychowicz H."/>
        </authorList>
    </citation>
    <scope>NUCLEOTIDE SEQUENCE [LARGE SCALE GENOMIC DNA]</scope>
    <source>
        <strain evidence="8 9">DSM 14501</strain>
    </source>
</reference>
<dbReference type="InterPro" id="IPR017850">
    <property type="entry name" value="Alkaline_phosphatase_core_sf"/>
</dbReference>
<evidence type="ECO:0000259" key="7">
    <source>
        <dbReference type="Pfam" id="PF01676"/>
    </source>
</evidence>
<comment type="pathway">
    <text evidence="3">Carbohydrate degradation.</text>
</comment>
<dbReference type="Proteomes" id="UP000184082">
    <property type="component" value="Unassembled WGS sequence"/>
</dbReference>
<name>A0A1M6PJN9_9FIRM</name>
<dbReference type="Pfam" id="PF01676">
    <property type="entry name" value="Metalloenzyme"/>
    <property type="match status" value="1"/>
</dbReference>
<feature type="domain" description="Metalloenzyme" evidence="7">
    <location>
        <begin position="17"/>
        <end position="394"/>
    </location>
</feature>
<comment type="catalytic activity">
    <reaction evidence="1">
        <text>(2R)-2-phosphoglycerate = (2R)-3-phosphoglycerate</text>
        <dbReference type="Rhea" id="RHEA:15901"/>
        <dbReference type="ChEBI" id="CHEBI:58272"/>
        <dbReference type="ChEBI" id="CHEBI:58289"/>
        <dbReference type="EC" id="5.4.2.12"/>
    </reaction>
</comment>
<dbReference type="PANTHER" id="PTHR31209:SF0">
    <property type="entry name" value="METALLOENZYME DOMAIN-CONTAINING PROTEIN"/>
    <property type="match status" value="1"/>
</dbReference>
<comment type="similarity">
    <text evidence="4">Belongs to the BPG-independent phosphoglycerate mutase family. A-PGAM subfamily.</text>
</comment>
<dbReference type="GO" id="GO:0006096">
    <property type="term" value="P:glycolytic process"/>
    <property type="evidence" value="ECO:0007669"/>
    <property type="project" value="UniProtKB-KW"/>
</dbReference>
<dbReference type="GO" id="GO:0004619">
    <property type="term" value="F:phosphoglycerate mutase activity"/>
    <property type="evidence" value="ECO:0007669"/>
    <property type="project" value="UniProtKB-EC"/>
</dbReference>
<dbReference type="InterPro" id="IPR004456">
    <property type="entry name" value="Pglycerate_mutase_ApgM"/>
</dbReference>
<dbReference type="CDD" id="cd16011">
    <property type="entry name" value="iPGM_like"/>
    <property type="match status" value="1"/>
</dbReference>
<proteinExistence type="inferred from homology"/>
<dbReference type="GO" id="GO:0046872">
    <property type="term" value="F:metal ion binding"/>
    <property type="evidence" value="ECO:0007669"/>
    <property type="project" value="InterPro"/>
</dbReference>
<evidence type="ECO:0000256" key="2">
    <source>
        <dbReference type="ARBA" id="ARBA00002315"/>
    </source>
</evidence>
<gene>
    <name evidence="8" type="ORF">SAMN02745883_01234</name>
</gene>
<evidence type="ECO:0000313" key="8">
    <source>
        <dbReference type="EMBL" id="SHK08181.1"/>
    </source>
</evidence>
<dbReference type="NCBIfam" id="NF003160">
    <property type="entry name" value="PRK04135.1"/>
    <property type="match status" value="1"/>
</dbReference>
<dbReference type="RefSeq" id="WP_072966636.1">
    <property type="nucleotide sequence ID" value="NZ_FRAJ01000008.1"/>
</dbReference>
<sequence length="405" mass="44695">MNHNQILNSIIKPNNSKIVLIVMDGIGDIRNKNYNYKTPLEYAKTPNLDMLASQSVVGRMIPISYGITPGSGPGHIGLFGFDPMDITIGRGVLEAVGLGLELKKGDVAARCNFATIDEKGNITDRRAGRIPTEKTIELCNILKSIKEIDGVEIIIKPGKGHRFVIIFRSNDKKIDSLINDTDPQAEGKPPLKANGKNDASKFLASVVNKFIHKGFELLKDKNPANAFLTRGFSSKPNLPSMWDRYKLESAAIAAYPMYRGIASLLGMKLLEAPTSIEGLFETYVKNKQKYDFFFIHVKGTDQAGEDGNFESKVDCIEKVDKALPILLENKPDVIAITGDHSSPVAMRAHSFHPVPVLIHSEFSGRDDIIYFHENACNNGGLGFFESKFLMSLLLANARRLKKFGA</sequence>
<dbReference type="NCBIfam" id="TIGR00306">
    <property type="entry name" value="apgM"/>
    <property type="match status" value="1"/>
</dbReference>
<evidence type="ECO:0000256" key="3">
    <source>
        <dbReference type="ARBA" id="ARBA00004921"/>
    </source>
</evidence>
<dbReference type="SUPFAM" id="SSF53649">
    <property type="entry name" value="Alkaline phosphatase-like"/>
    <property type="match status" value="1"/>
</dbReference>
<evidence type="ECO:0000256" key="4">
    <source>
        <dbReference type="ARBA" id="ARBA00005524"/>
    </source>
</evidence>
<dbReference type="InterPro" id="IPR006124">
    <property type="entry name" value="Metalloenzyme"/>
</dbReference>
<comment type="function">
    <text evidence="2">Catalyzes the interconversion of 2-phosphoglycerate and 3-phosphoglycerate.</text>
</comment>
<keyword evidence="6" id="KW-0413">Isomerase</keyword>
<evidence type="ECO:0000256" key="6">
    <source>
        <dbReference type="ARBA" id="ARBA00023235"/>
    </source>
</evidence>
<accession>A0A1M6PJN9</accession>
<keyword evidence="9" id="KW-1185">Reference proteome</keyword>